<dbReference type="STRING" id="403935.SAMN05216481_11637"/>
<reference evidence="2 3" key="1">
    <citation type="submission" date="2016-10" db="EMBL/GenBank/DDBJ databases">
        <authorList>
            <person name="de Groot N.N."/>
        </authorList>
    </citation>
    <scope>NUCLEOTIDE SEQUENCE [LARGE SCALE GENOMIC DNA]</scope>
    <source>
        <strain evidence="2 3">CGMCC 4.3519</strain>
    </source>
</reference>
<dbReference type="RefSeq" id="WP_245770262.1">
    <property type="nucleotide sequence ID" value="NZ_FOET01000016.1"/>
</dbReference>
<proteinExistence type="predicted"/>
<dbReference type="PANTHER" id="PTHR12126">
    <property type="entry name" value="NADH-UBIQUINONE OXIDOREDUCTASE 39 KDA SUBUNIT-RELATED"/>
    <property type="match status" value="1"/>
</dbReference>
<dbReference type="Pfam" id="PF13460">
    <property type="entry name" value="NAD_binding_10"/>
    <property type="match status" value="1"/>
</dbReference>
<dbReference type="InterPro" id="IPR051207">
    <property type="entry name" value="ComplexI_NDUFA9_subunit"/>
</dbReference>
<dbReference type="SUPFAM" id="SSF51735">
    <property type="entry name" value="NAD(P)-binding Rossmann-fold domains"/>
    <property type="match status" value="1"/>
</dbReference>
<keyword evidence="3" id="KW-1185">Reference proteome</keyword>
<dbReference type="InterPro" id="IPR016040">
    <property type="entry name" value="NAD(P)-bd_dom"/>
</dbReference>
<dbReference type="PANTHER" id="PTHR12126:SF11">
    <property type="entry name" value="NADH DEHYDROGENASE [UBIQUINONE] 1 ALPHA SUBCOMPLEX SUBUNIT 9, MITOCHONDRIAL"/>
    <property type="match status" value="1"/>
</dbReference>
<dbReference type="Gene3D" id="3.40.50.720">
    <property type="entry name" value="NAD(P)-binding Rossmann-like Domain"/>
    <property type="match status" value="1"/>
</dbReference>
<evidence type="ECO:0000313" key="2">
    <source>
        <dbReference type="EMBL" id="SEQ81263.1"/>
    </source>
</evidence>
<gene>
    <name evidence="2" type="ORF">SAMN05216481_11637</name>
</gene>
<protein>
    <submittedName>
        <fullName evidence="2">Uncharacterized conserved protein YbjT, contains NAD(P)-binding and DUF2867 domains</fullName>
    </submittedName>
</protein>
<dbReference type="InterPro" id="IPR036291">
    <property type="entry name" value="NAD(P)-bd_dom_sf"/>
</dbReference>
<dbReference type="AlphaFoldDB" id="A0A1H9J340"/>
<evidence type="ECO:0000259" key="1">
    <source>
        <dbReference type="Pfam" id="PF13460"/>
    </source>
</evidence>
<dbReference type="EMBL" id="FOET01000016">
    <property type="protein sequence ID" value="SEQ81263.1"/>
    <property type="molecule type" value="Genomic_DNA"/>
</dbReference>
<name>A0A1H9J340_9ACTN</name>
<dbReference type="Proteomes" id="UP000199055">
    <property type="component" value="Unassembled WGS sequence"/>
</dbReference>
<accession>A0A1H9J340</accession>
<sequence length="269" mass="28443">MVEPVDPVESGTDAEPLVLVTGGTGTLGRAVVRGLLARGRAVRLLSRRPRPAGDRGPCRWATGDLTTGEGVGAAVSGAGVIVHCATTLGRGDVAATRRLADAAHRAGSRPHLVYISIVGVDRVPLPYYRAKLAAERVVAESGLPWTVLRATQFHDLIARVTDAQRLSPVALALAGVRFQPVDAEEVAERLADLAVGEPAGRVPDMGGPQVRDHAELTRATLRARGRRRPVLPLWLPGAAFRGYRAGGHLAPDHAVGRITYEEYLAGAVR</sequence>
<evidence type="ECO:0000313" key="3">
    <source>
        <dbReference type="Proteomes" id="UP000199055"/>
    </source>
</evidence>
<feature type="domain" description="NAD(P)-binding" evidence="1">
    <location>
        <begin position="22"/>
        <end position="155"/>
    </location>
</feature>
<organism evidence="2 3">
    <name type="scientific">Streptomyces radiopugnans</name>
    <dbReference type="NCBI Taxonomy" id="403935"/>
    <lineage>
        <taxon>Bacteria</taxon>
        <taxon>Bacillati</taxon>
        <taxon>Actinomycetota</taxon>
        <taxon>Actinomycetes</taxon>
        <taxon>Kitasatosporales</taxon>
        <taxon>Streptomycetaceae</taxon>
        <taxon>Streptomyces</taxon>
    </lineage>
</organism>
<dbReference type="GO" id="GO:0044877">
    <property type="term" value="F:protein-containing complex binding"/>
    <property type="evidence" value="ECO:0007669"/>
    <property type="project" value="TreeGrafter"/>
</dbReference>